<dbReference type="InterPro" id="IPR018713">
    <property type="entry name" value="MPAB/Lcp_cat_dom"/>
</dbReference>
<evidence type="ECO:0000313" key="2">
    <source>
        <dbReference type="EnsemblMetazoa" id="XP_037872244.1"/>
    </source>
</evidence>
<dbReference type="GO" id="GO:0016491">
    <property type="term" value="F:oxidoreductase activity"/>
    <property type="evidence" value="ECO:0007669"/>
    <property type="project" value="InterPro"/>
</dbReference>
<dbReference type="RefSeq" id="XP_037872244.1">
    <property type="nucleotide sequence ID" value="XM_038016316.2"/>
</dbReference>
<reference evidence="2" key="2">
    <citation type="submission" date="2022-06" db="UniProtKB">
        <authorList>
            <consortium name="EnsemblMetazoa"/>
        </authorList>
    </citation>
    <scope>IDENTIFICATION</scope>
    <source>
        <strain evidence="2">p50T (Dazao)</strain>
    </source>
</reference>
<accession>A0A8R2M484</accession>
<name>A0A8R2M484_BOMMO</name>
<dbReference type="Proteomes" id="UP000005204">
    <property type="component" value="Unassembled WGS sequence"/>
</dbReference>
<sequence>MKLSPEEFVNQLLTKEASEQPSDDVKPEELVMELPEWFDEKQFNQARKFYDENSYSFSSSMLQGLVAVLSVPSILRVLVGTRRSSSVFTAYKRYLSTLLHTISWFEHELKPGSMSWRSLYAVRSRHVKASLASNAKGTGVVSQRDIALTQFGFIGFSVLKPDFFGIRQLGDGDWQAYNHFWRVIGYMIGLDDRYNICRETIEETREVCQLLLDRVYTPCLENAPEYFEHMARVMLDGMWCINPTVDLEANMYGCRYLADVPGYIYTERDRIELQQKLRKHLKGKSLDTGVDSSLLMSQPAVDGLPERAPRLLYYNDYNTIETAPAYKQLGLKSKYKLACFNIYMCLYTTFIGRWYFNANFKFSLFLMRYFPFLAFFRFGVRNSYVNIFVEDLTSDTKPKINSEYYKPQEPTPWYRTVLELLF</sequence>
<evidence type="ECO:0000259" key="1">
    <source>
        <dbReference type="Pfam" id="PF09995"/>
    </source>
</evidence>
<organism evidence="2 3">
    <name type="scientific">Bombyx mori</name>
    <name type="common">Silk moth</name>
    <dbReference type="NCBI Taxonomy" id="7091"/>
    <lineage>
        <taxon>Eukaryota</taxon>
        <taxon>Metazoa</taxon>
        <taxon>Ecdysozoa</taxon>
        <taxon>Arthropoda</taxon>
        <taxon>Hexapoda</taxon>
        <taxon>Insecta</taxon>
        <taxon>Pterygota</taxon>
        <taxon>Neoptera</taxon>
        <taxon>Endopterygota</taxon>
        <taxon>Lepidoptera</taxon>
        <taxon>Glossata</taxon>
        <taxon>Ditrysia</taxon>
        <taxon>Bombycoidea</taxon>
        <taxon>Bombycidae</taxon>
        <taxon>Bombycinae</taxon>
        <taxon>Bombyx</taxon>
    </lineage>
</organism>
<dbReference type="PANTHER" id="PTHR37159:SF1">
    <property type="entry name" value="GH11867P"/>
    <property type="match status" value="1"/>
</dbReference>
<protein>
    <recommendedName>
        <fullName evidence="1">ER-bound oxygenase mpaB/mpaB'/Rubber oxygenase catalytic domain-containing protein</fullName>
    </recommendedName>
</protein>
<evidence type="ECO:0000313" key="3">
    <source>
        <dbReference type="Proteomes" id="UP000005204"/>
    </source>
</evidence>
<proteinExistence type="predicted"/>
<dbReference type="EnsemblMetazoa" id="XM_038016316.1">
    <property type="protein sequence ID" value="XP_037872244.1"/>
    <property type="gene ID" value="LOC101735790"/>
</dbReference>
<dbReference type="PANTHER" id="PTHR37159">
    <property type="entry name" value="GH11867P"/>
    <property type="match status" value="1"/>
</dbReference>
<keyword evidence="3" id="KW-1185">Reference proteome</keyword>
<dbReference type="Pfam" id="PF09995">
    <property type="entry name" value="MPAB_Lcp_cat"/>
    <property type="match status" value="1"/>
</dbReference>
<dbReference type="GeneID" id="101735790"/>
<feature type="domain" description="ER-bound oxygenase mpaB/mpaB'/Rubber oxygenase catalytic" evidence="1">
    <location>
        <begin position="60"/>
        <end position="212"/>
    </location>
</feature>
<dbReference type="AlphaFoldDB" id="A0A8R2M484"/>
<dbReference type="KEGG" id="bmor:101735790"/>
<reference evidence="3" key="1">
    <citation type="journal article" date="2008" name="Insect Biochem. Mol. Biol.">
        <title>The genome of a lepidopteran model insect, the silkworm Bombyx mori.</title>
        <authorList>
            <consortium name="International Silkworm Genome Consortium"/>
        </authorList>
    </citation>
    <scope>NUCLEOTIDE SEQUENCE [LARGE SCALE GENOMIC DNA]</scope>
    <source>
        <strain evidence="3">p50T</strain>
    </source>
</reference>